<dbReference type="AlphaFoldDB" id="A0A4V4HQX6"/>
<evidence type="ECO:0000313" key="1">
    <source>
        <dbReference type="EMBL" id="THV35536.1"/>
    </source>
</evidence>
<dbReference type="RefSeq" id="WP_113465484.1">
    <property type="nucleotide sequence ID" value="NZ_STGU01000006.1"/>
</dbReference>
<gene>
    <name evidence="1" type="ORF">FAA86_13490</name>
</gene>
<name>A0A4V4HQX6_9HYPH</name>
<comment type="caution">
    <text evidence="1">The sequence shown here is derived from an EMBL/GenBank/DDBJ whole genome shotgun (WGS) entry which is preliminary data.</text>
</comment>
<sequence>MSLMVDPLCQIRHQVSQVRAAKGIAVCDEKPAHLEQWHGQLFVARQKVYLYSLFKYQIVLCLLAVYQNKSLISW</sequence>
<dbReference type="EMBL" id="STGU01000006">
    <property type="protein sequence ID" value="THV35536.1"/>
    <property type="molecule type" value="Genomic_DNA"/>
</dbReference>
<dbReference type="Proteomes" id="UP000307378">
    <property type="component" value="Unassembled WGS sequence"/>
</dbReference>
<accession>A0A4V4HQX6</accession>
<evidence type="ECO:0000313" key="2">
    <source>
        <dbReference type="Proteomes" id="UP000307378"/>
    </source>
</evidence>
<protein>
    <submittedName>
        <fullName evidence="1">Uncharacterized protein</fullName>
    </submittedName>
</protein>
<reference evidence="1 2" key="1">
    <citation type="submission" date="2019-04" db="EMBL/GenBank/DDBJ databases">
        <title>genome sequence of strain W3.</title>
        <authorList>
            <person name="Gao J."/>
            <person name="Sun J."/>
        </authorList>
    </citation>
    <scope>NUCLEOTIDE SEQUENCE [LARGE SCALE GENOMIC DNA]</scope>
    <source>
        <strain evidence="1 2">W3</strain>
    </source>
</reference>
<organism evidence="1 2">
    <name type="scientific">Rhizobium rosettiformans W3</name>
    <dbReference type="NCBI Taxonomy" id="538378"/>
    <lineage>
        <taxon>Bacteria</taxon>
        <taxon>Pseudomonadati</taxon>
        <taxon>Pseudomonadota</taxon>
        <taxon>Alphaproteobacteria</taxon>
        <taxon>Hyphomicrobiales</taxon>
        <taxon>Rhizobiaceae</taxon>
        <taxon>Rhizobium/Agrobacterium group</taxon>
        <taxon>Rhizobium</taxon>
    </lineage>
</organism>
<proteinExistence type="predicted"/>